<dbReference type="Proteomes" id="UP000002640">
    <property type="component" value="Unassembled WGS sequence"/>
</dbReference>
<evidence type="ECO:0000313" key="5">
    <source>
        <dbReference type="Proteomes" id="UP000002640"/>
    </source>
</evidence>
<dbReference type="Pfam" id="PF17921">
    <property type="entry name" value="Integrase_H2C2"/>
    <property type="match status" value="1"/>
</dbReference>
<evidence type="ECO:0000256" key="1">
    <source>
        <dbReference type="SAM" id="MobiDB-lite"/>
    </source>
</evidence>
<dbReference type="PANTHER" id="PTHR37984:SF5">
    <property type="entry name" value="PROTEIN NYNRIN-LIKE"/>
    <property type="match status" value="1"/>
</dbReference>
<dbReference type="EMBL" id="JH159156">
    <property type="protein sequence ID" value="EGZ13346.1"/>
    <property type="molecule type" value="Genomic_DNA"/>
</dbReference>
<evidence type="ECO:0000313" key="4">
    <source>
        <dbReference type="EMBL" id="EGZ13346.1"/>
    </source>
</evidence>
<feature type="domain" description="Integrase zinc-binding" evidence="3">
    <location>
        <begin position="378"/>
        <end position="413"/>
    </location>
</feature>
<proteinExistence type="predicted"/>
<dbReference type="InterPro" id="IPR002156">
    <property type="entry name" value="RNaseH_domain"/>
</dbReference>
<organism evidence="4 5">
    <name type="scientific">Phytophthora sojae (strain P6497)</name>
    <name type="common">Soybean stem and root rot agent</name>
    <name type="synonym">Phytophthora megasperma f. sp. glycines</name>
    <dbReference type="NCBI Taxonomy" id="1094619"/>
    <lineage>
        <taxon>Eukaryota</taxon>
        <taxon>Sar</taxon>
        <taxon>Stramenopiles</taxon>
        <taxon>Oomycota</taxon>
        <taxon>Peronosporomycetes</taxon>
        <taxon>Peronosporales</taxon>
        <taxon>Peronosporaceae</taxon>
        <taxon>Phytophthora</taxon>
    </lineage>
</organism>
<dbReference type="PANTHER" id="PTHR37984">
    <property type="entry name" value="PROTEIN CBG26694"/>
    <property type="match status" value="1"/>
</dbReference>
<dbReference type="Gene3D" id="1.10.340.70">
    <property type="match status" value="1"/>
</dbReference>
<keyword evidence="5" id="KW-1185">Reference proteome</keyword>
<dbReference type="SUPFAM" id="SSF53098">
    <property type="entry name" value="Ribonuclease H-like"/>
    <property type="match status" value="2"/>
</dbReference>
<dbReference type="Gene3D" id="3.30.420.10">
    <property type="entry name" value="Ribonuclease H-like superfamily/Ribonuclease H"/>
    <property type="match status" value="1"/>
</dbReference>
<dbReference type="GeneID" id="20646926"/>
<protein>
    <submittedName>
        <fullName evidence="4">Uncharacterized protein</fullName>
    </submittedName>
</protein>
<gene>
    <name evidence="4" type="ORF">PHYSODRAFT_335121</name>
</gene>
<dbReference type="InterPro" id="IPR050951">
    <property type="entry name" value="Retrovirus_Pol_polyprotein"/>
</dbReference>
<accession>G4ZU72</accession>
<sequence length="670" mass="76099">MSYPDNSSNSAEPDKKEVLALLRILDLNYNVLVGRSIRVFTRHSTLAWLFRSPGLQGRLGQWAALLSPWTLEVTKCTKGEDEILGAIAASITPRSDMDDALIAITPKKEPRRKIQAPIPTVRADEELLVISFDGSARVKRSGGAYSAILWKLPEWSVVKARSGYAERLTVNEAEYHGLLLGFDLLDGIDRGRLVVCGDSNLVMRQVRGEIDCKAPKLTLLKQEVLDQLRKWPDHEMFHVKRDWNGSADSLASATLQREGGVDVEDDADHGNLVTLNRLDEILVVRSDESIARLSPMTTRSGTRSRPNPTVMQEEFVRGLRIDRIRRAQDEESWSRDEVRSYGNIAADYEIDGDNLLFHCPPSKRSEADRDGLMRLVAPETLHQDILNHYHSTLEGGHQGIGRTYQRIRDHFHWGESPGNIQATYPFQIIAMDHIPSLPKSYKGNTELLTIAESYEECVFRRFGTSEVIRHDREPGFMADFFRAFNKILALKMFVDDLDQRDWDEYAERLTFAINTAQDRVRGDSPFYLVHGWDPRSTLEATIPFGSTRTRGRNPRRRRYRIQRHYDQARSQVNARLREAIADRADRHNEEVRPHSIEAGSQLAHLWHGPFCVAEKVNEYTMKLQVAVDGDIFARIPKINKMAKIDSVDQDRQSQEGQGGNIKVNNVSGGA</sequence>
<evidence type="ECO:0000259" key="3">
    <source>
        <dbReference type="Pfam" id="PF17921"/>
    </source>
</evidence>
<dbReference type="InParanoid" id="G4ZU72"/>
<dbReference type="InterPro" id="IPR012337">
    <property type="entry name" value="RNaseH-like_sf"/>
</dbReference>
<dbReference type="InterPro" id="IPR036397">
    <property type="entry name" value="RNaseH_sf"/>
</dbReference>
<dbReference type="KEGG" id="psoj:PHYSODRAFT_335121"/>
<dbReference type="GO" id="GO:0003676">
    <property type="term" value="F:nucleic acid binding"/>
    <property type="evidence" value="ECO:0007669"/>
    <property type="project" value="InterPro"/>
</dbReference>
<dbReference type="RefSeq" id="XP_009530775.1">
    <property type="nucleotide sequence ID" value="XM_009532480.1"/>
</dbReference>
<name>G4ZU72_PHYSP</name>
<evidence type="ECO:0000259" key="2">
    <source>
        <dbReference type="Pfam" id="PF13456"/>
    </source>
</evidence>
<dbReference type="OMA" id="HYFLAHE"/>
<dbReference type="InterPro" id="IPR041588">
    <property type="entry name" value="Integrase_H2C2"/>
</dbReference>
<feature type="domain" description="RNase H type-1" evidence="2">
    <location>
        <begin position="132"/>
        <end position="252"/>
    </location>
</feature>
<dbReference type="GO" id="GO:0004523">
    <property type="term" value="F:RNA-DNA hybrid ribonuclease activity"/>
    <property type="evidence" value="ECO:0007669"/>
    <property type="project" value="InterPro"/>
</dbReference>
<dbReference type="Pfam" id="PF13456">
    <property type="entry name" value="RVT_3"/>
    <property type="match status" value="1"/>
</dbReference>
<dbReference type="AlphaFoldDB" id="G4ZU72"/>
<reference evidence="4 5" key="1">
    <citation type="journal article" date="2006" name="Science">
        <title>Phytophthora genome sequences uncover evolutionary origins and mechanisms of pathogenesis.</title>
        <authorList>
            <person name="Tyler B.M."/>
            <person name="Tripathy S."/>
            <person name="Zhang X."/>
            <person name="Dehal P."/>
            <person name="Jiang R.H."/>
            <person name="Aerts A."/>
            <person name="Arredondo F.D."/>
            <person name="Baxter L."/>
            <person name="Bensasson D."/>
            <person name="Beynon J.L."/>
            <person name="Chapman J."/>
            <person name="Damasceno C.M."/>
            <person name="Dorrance A.E."/>
            <person name="Dou D."/>
            <person name="Dickerman A.W."/>
            <person name="Dubchak I.L."/>
            <person name="Garbelotto M."/>
            <person name="Gijzen M."/>
            <person name="Gordon S.G."/>
            <person name="Govers F."/>
            <person name="Grunwald N.J."/>
            <person name="Huang W."/>
            <person name="Ivors K.L."/>
            <person name="Jones R.W."/>
            <person name="Kamoun S."/>
            <person name="Krampis K."/>
            <person name="Lamour K.H."/>
            <person name="Lee M.K."/>
            <person name="McDonald W.H."/>
            <person name="Medina M."/>
            <person name="Meijer H.J."/>
            <person name="Nordberg E.K."/>
            <person name="Maclean D.J."/>
            <person name="Ospina-Giraldo M.D."/>
            <person name="Morris P.F."/>
            <person name="Phuntumart V."/>
            <person name="Putnam N.H."/>
            <person name="Rash S."/>
            <person name="Rose J.K."/>
            <person name="Sakihama Y."/>
            <person name="Salamov A.A."/>
            <person name="Savidor A."/>
            <person name="Scheuring C.F."/>
            <person name="Smith B.M."/>
            <person name="Sobral B.W."/>
            <person name="Terry A."/>
            <person name="Torto-Alalibo T.A."/>
            <person name="Win J."/>
            <person name="Xu Z."/>
            <person name="Zhang H."/>
            <person name="Grigoriev I.V."/>
            <person name="Rokhsar D.S."/>
            <person name="Boore J.L."/>
        </authorList>
    </citation>
    <scope>NUCLEOTIDE SEQUENCE [LARGE SCALE GENOMIC DNA]</scope>
    <source>
        <strain evidence="4 5">P6497</strain>
    </source>
</reference>
<feature type="region of interest" description="Disordered" evidence="1">
    <location>
        <begin position="645"/>
        <end position="670"/>
    </location>
</feature>